<evidence type="ECO:0000256" key="1">
    <source>
        <dbReference type="ARBA" id="ARBA00004395"/>
    </source>
</evidence>
<feature type="region of interest" description="Disordered" evidence="9">
    <location>
        <begin position="107"/>
        <end position="297"/>
    </location>
</feature>
<dbReference type="GO" id="GO:0015031">
    <property type="term" value="P:protein transport"/>
    <property type="evidence" value="ECO:0007669"/>
    <property type="project" value="UniProtKB-KW"/>
</dbReference>
<dbReference type="EMBL" id="JAWDGP010004422">
    <property type="protein sequence ID" value="KAK3764640.1"/>
    <property type="molecule type" value="Genomic_DNA"/>
</dbReference>
<evidence type="ECO:0000256" key="5">
    <source>
        <dbReference type="ARBA" id="ARBA00022927"/>
    </source>
</evidence>
<protein>
    <recommendedName>
        <fullName evidence="3">Conserved oligomeric Golgi complex subunit 8</fullName>
    </recommendedName>
    <alternativeName>
        <fullName evidence="8">Component of oligomeric Golgi complex 8</fullName>
    </alternativeName>
</protein>
<keyword evidence="4" id="KW-0813">Transport</keyword>
<dbReference type="PANTHER" id="PTHR21311">
    <property type="entry name" value="CONSERVED OLIGOMERIC GOLGI COMPLEX COMPONENT 8"/>
    <property type="match status" value="1"/>
</dbReference>
<dbReference type="GO" id="GO:0006891">
    <property type="term" value="P:intra-Golgi vesicle-mediated transport"/>
    <property type="evidence" value="ECO:0007669"/>
    <property type="project" value="TreeGrafter"/>
</dbReference>
<evidence type="ECO:0000256" key="6">
    <source>
        <dbReference type="ARBA" id="ARBA00023034"/>
    </source>
</evidence>
<accession>A0AAE1DC89</accession>
<gene>
    <name evidence="10" type="ORF">RRG08_008517</name>
</gene>
<name>A0AAE1DC89_9GAST</name>
<feature type="compositionally biased region" description="Gly residues" evidence="9">
    <location>
        <begin position="151"/>
        <end position="164"/>
    </location>
</feature>
<organism evidence="10 11">
    <name type="scientific">Elysia crispata</name>
    <name type="common">lettuce slug</name>
    <dbReference type="NCBI Taxonomy" id="231223"/>
    <lineage>
        <taxon>Eukaryota</taxon>
        <taxon>Metazoa</taxon>
        <taxon>Spiralia</taxon>
        <taxon>Lophotrochozoa</taxon>
        <taxon>Mollusca</taxon>
        <taxon>Gastropoda</taxon>
        <taxon>Heterobranchia</taxon>
        <taxon>Euthyneura</taxon>
        <taxon>Panpulmonata</taxon>
        <taxon>Sacoglossa</taxon>
        <taxon>Placobranchoidea</taxon>
        <taxon>Plakobranchidae</taxon>
        <taxon>Elysia</taxon>
    </lineage>
</organism>
<keyword evidence="11" id="KW-1185">Reference proteome</keyword>
<sequence>AEETTFNQAEKEQFEHFCATYATDLLPYLSRCVQALFPPQQLARVLGLSMSELHKKSGLGQLDVPSILAPIQHLMPAPIVNSPATSQISPEESVGDSEEARAPVTFTLDSDSEDGPLQQTQQTTSEPTDHASTSANQPTLSADSGVATAPTGGGGGLTDSGVGGSVIVAPDMATSTDTDISEPGSEVRSKQQQQQQQETVIKGGEVGEAAVTPKDWEQMSTQPQPEPEAAAEQVAGDDSGAVGEGDREGGGWEAMEDLGDLDNVVPDGSESTIDLDLLPTPSGSEADLSQRSSGKQD</sequence>
<dbReference type="InterPro" id="IPR007255">
    <property type="entry name" value="COG8"/>
</dbReference>
<keyword evidence="6" id="KW-0333">Golgi apparatus</keyword>
<keyword evidence="5" id="KW-0653">Protein transport</keyword>
<comment type="caution">
    <text evidence="10">The sequence shown here is derived from an EMBL/GenBank/DDBJ whole genome shotgun (WGS) entry which is preliminary data.</text>
</comment>
<dbReference type="GO" id="GO:0017119">
    <property type="term" value="C:Golgi transport complex"/>
    <property type="evidence" value="ECO:0007669"/>
    <property type="project" value="InterPro"/>
</dbReference>
<comment type="subcellular location">
    <subcellularLocation>
        <location evidence="1">Golgi apparatus membrane</location>
        <topology evidence="1">Peripheral membrane protein</topology>
    </subcellularLocation>
</comment>
<evidence type="ECO:0000313" key="11">
    <source>
        <dbReference type="Proteomes" id="UP001283361"/>
    </source>
</evidence>
<evidence type="ECO:0000256" key="8">
    <source>
        <dbReference type="ARBA" id="ARBA00031347"/>
    </source>
</evidence>
<evidence type="ECO:0000256" key="4">
    <source>
        <dbReference type="ARBA" id="ARBA00022448"/>
    </source>
</evidence>
<dbReference type="AlphaFoldDB" id="A0AAE1DC89"/>
<reference evidence="10" key="1">
    <citation type="journal article" date="2023" name="G3 (Bethesda)">
        <title>A reference genome for the long-term kleptoplast-retaining sea slug Elysia crispata morphotype clarki.</title>
        <authorList>
            <person name="Eastman K.E."/>
            <person name="Pendleton A.L."/>
            <person name="Shaikh M.A."/>
            <person name="Suttiyut T."/>
            <person name="Ogas R."/>
            <person name="Tomko P."/>
            <person name="Gavelis G."/>
            <person name="Widhalm J.R."/>
            <person name="Wisecaver J.H."/>
        </authorList>
    </citation>
    <scope>NUCLEOTIDE SEQUENCE</scope>
    <source>
        <strain evidence="10">ECLA1</strain>
    </source>
</reference>
<feature type="non-terminal residue" evidence="10">
    <location>
        <position position="297"/>
    </location>
</feature>
<dbReference type="PANTHER" id="PTHR21311:SF0">
    <property type="entry name" value="CONSERVED OLIGOMERIC GOLGI COMPLEX SUBUNIT 8"/>
    <property type="match status" value="1"/>
</dbReference>
<evidence type="ECO:0000256" key="7">
    <source>
        <dbReference type="ARBA" id="ARBA00023136"/>
    </source>
</evidence>
<evidence type="ECO:0000256" key="9">
    <source>
        <dbReference type="SAM" id="MobiDB-lite"/>
    </source>
</evidence>
<feature type="compositionally biased region" description="Polar residues" evidence="9">
    <location>
        <begin position="117"/>
        <end position="142"/>
    </location>
</feature>
<keyword evidence="7" id="KW-0472">Membrane</keyword>
<evidence type="ECO:0000256" key="2">
    <source>
        <dbReference type="ARBA" id="ARBA00006419"/>
    </source>
</evidence>
<evidence type="ECO:0000256" key="3">
    <source>
        <dbReference type="ARBA" id="ARBA00020983"/>
    </source>
</evidence>
<feature type="compositionally biased region" description="Polar residues" evidence="9">
    <location>
        <begin position="281"/>
        <end position="297"/>
    </location>
</feature>
<dbReference type="Proteomes" id="UP001283361">
    <property type="component" value="Unassembled WGS sequence"/>
</dbReference>
<proteinExistence type="inferred from homology"/>
<comment type="similarity">
    <text evidence="2">Belongs to the COG8 family.</text>
</comment>
<evidence type="ECO:0000313" key="10">
    <source>
        <dbReference type="EMBL" id="KAK3764640.1"/>
    </source>
</evidence>
<dbReference type="GO" id="GO:0000139">
    <property type="term" value="C:Golgi membrane"/>
    <property type="evidence" value="ECO:0007669"/>
    <property type="project" value="UniProtKB-SubCell"/>
</dbReference>